<comment type="caution">
    <text evidence="2">The sequence shown here is derived from an EMBL/GenBank/DDBJ whole genome shotgun (WGS) entry which is preliminary data.</text>
</comment>
<dbReference type="OrthoDB" id="10258789at2759"/>
<feature type="region of interest" description="Disordered" evidence="1">
    <location>
        <begin position="2915"/>
        <end position="2934"/>
    </location>
</feature>
<feature type="compositionally biased region" description="Polar residues" evidence="1">
    <location>
        <begin position="1550"/>
        <end position="1560"/>
    </location>
</feature>
<reference evidence="2 3" key="1">
    <citation type="journal article" date="2015" name="Mol. Biochem. Parasitol.">
        <title>Identification of polymorphic genes for use in assemblage B genotyping assays through comparative genomics of multiple assemblage B Giardia duodenalis isolates.</title>
        <authorList>
            <person name="Wielinga C."/>
            <person name="Thompson R.C."/>
            <person name="Monis P."/>
            <person name="Ryan U."/>
        </authorList>
    </citation>
    <scope>NUCLEOTIDE SEQUENCE [LARGE SCALE GENOMIC DNA]</scope>
    <source>
        <strain evidence="2 3">BAH15c1</strain>
    </source>
</reference>
<feature type="compositionally biased region" description="Low complexity" evidence="1">
    <location>
        <begin position="2916"/>
        <end position="2933"/>
    </location>
</feature>
<feature type="compositionally biased region" description="Polar residues" evidence="1">
    <location>
        <begin position="358"/>
        <end position="389"/>
    </location>
</feature>
<feature type="region of interest" description="Disordered" evidence="1">
    <location>
        <begin position="2651"/>
        <end position="2686"/>
    </location>
</feature>
<organism evidence="2 3">
    <name type="scientific">Giardia duodenalis assemblage B</name>
    <dbReference type="NCBI Taxonomy" id="1394984"/>
    <lineage>
        <taxon>Eukaryota</taxon>
        <taxon>Metamonada</taxon>
        <taxon>Diplomonadida</taxon>
        <taxon>Hexamitidae</taxon>
        <taxon>Giardiinae</taxon>
        <taxon>Giardia</taxon>
    </lineage>
</organism>
<feature type="compositionally biased region" description="Low complexity" evidence="1">
    <location>
        <begin position="1146"/>
        <end position="1157"/>
    </location>
</feature>
<feature type="region of interest" description="Disordered" evidence="1">
    <location>
        <begin position="668"/>
        <end position="694"/>
    </location>
</feature>
<feature type="compositionally biased region" description="Polar residues" evidence="1">
    <location>
        <begin position="24"/>
        <end position="37"/>
    </location>
</feature>
<feature type="region of interest" description="Disordered" evidence="1">
    <location>
        <begin position="2725"/>
        <end position="2745"/>
    </location>
</feature>
<feature type="compositionally biased region" description="Pro residues" evidence="1">
    <location>
        <begin position="1043"/>
        <end position="1052"/>
    </location>
</feature>
<evidence type="ECO:0000256" key="1">
    <source>
        <dbReference type="SAM" id="MobiDB-lite"/>
    </source>
</evidence>
<evidence type="ECO:0000313" key="3">
    <source>
        <dbReference type="Proteomes" id="UP000070089"/>
    </source>
</evidence>
<protein>
    <submittedName>
        <fullName evidence="2">Uncharacterized protein</fullName>
    </submittedName>
</protein>
<feature type="region of interest" description="Disordered" evidence="1">
    <location>
        <begin position="553"/>
        <end position="579"/>
    </location>
</feature>
<name>A0A132P084_GIAIN</name>
<dbReference type="VEuPathDB" id="GiardiaDB:QR46_0296"/>
<feature type="compositionally biased region" description="Basic and acidic residues" evidence="1">
    <location>
        <begin position="391"/>
        <end position="403"/>
    </location>
</feature>
<feature type="region of interest" description="Disordered" evidence="1">
    <location>
        <begin position="1"/>
        <end position="65"/>
    </location>
</feature>
<feature type="region of interest" description="Disordered" evidence="1">
    <location>
        <begin position="1548"/>
        <end position="1571"/>
    </location>
</feature>
<feature type="region of interest" description="Disordered" evidence="1">
    <location>
        <begin position="1109"/>
        <end position="1160"/>
    </location>
</feature>
<proteinExistence type="predicted"/>
<feature type="region of interest" description="Disordered" evidence="1">
    <location>
        <begin position="286"/>
        <end position="321"/>
    </location>
</feature>
<sequence>MDKQQVPPSYGLFLLGKKQKRQMQDSVSELSQSNASSKDYEPPGSNYRNPALANGEAAKAHGYQEAKHNTLLNEVRSQLSDLRDLLSSSKGSEIHEASVESSDLRITDEQLAHMAPGERALFLQRIPDLQNELFSEGVSSSISVGDAAGGTPFSKRFQPPVPTARQAVPTSITAASIKAAQADAPSLQSSKNGPPRVNRLQTGTPTQSQVGRGYISSTRTPAGSSFAVGDDSRRSATEQPRVVSIQRANLEVDNTTSIPHDVETSVESEFSASDITDVIEANVVLPPRLPQPAPAISQRSTSSKRAKTPSEPRTVIQRVKPEIDDVVIPSIEPSAPYESEVDPDEYDAKLTVHRRPQSVGTGLSSGNRDSSYNSTYARSSLQAQKSNAPFDTHDRIDSSDHSDLNIPSSNATLLYTKQQRANKNTPATLYNKNALNPAEQNYINESYDNGMAAELSRGAVVRSNMGKGTLSNNGQQSARTRSARQQGGADPGSFDDEDVISNVHAAASNFVKLPKQTKQALSKHEDSDPALADVMTIPESTVLYNPRQHSTVPGRYAVADPGDRSFTGRKPRSSLPGATEDDALYEHYDDAYEQTNVLSIQREPLQRSRLQRDVGKDVSNTSRHANASIAGSSGCYGEDISAEDDIQETKLFISAADAGRSRLVSDKSIGEKKHRRQHQGPNHTIVTQLAQYETKPREQMTLDEPDEEYSSSDPEVTISKLVYPKLTPAEQEKLRRLAEMRSKQPKVSVPDVHVYGRPKGNELELEVANSLSQKDNGPVIPSTGNTDSSHLYSNVTPYYQYKRQLAKNAPQGFAKAKGLKDSVSDDTPAQEVTQFVNSKYVEMARAAGMTDPSLLHGDVAKSYVKGTPLSSALHIRSDMTLGDIARSGRKFVVARKEEATPADISRVTATGRDGYTQKETSSDSEPQYEDMTILPAAEPYYGLPQPDFESFNHSIQSMRQSLLMRSSNTQSTSLTENQFDDRIARAKEAIRAAERQNGLSPSVLTTGSLSTNWAQAASPTTYMPQVISPAAHPRIRPTSRSHPPAPEPPLPDSLPEGGQVPQATIQRMNAMSDMVMPDRTASASSTSSGASGTLMQQLQKYGTIDPKIGLQSATGIPRSGKAQATPRMPGAASQNSRGSRPGQLQSSGRPGSMSGPRPSKRMYLQATTQDPDNVAEAVALAEYIIAQNRTSGCDSDCSFNMFAVLSDLQLSSNQRLENLKDTINTTTELNAAHDYKANSTLQIPLCQSPKGDILLRPSYEARLLEDSQLHCTAEYHLPSGTHNPEVIENLNATLDIIVQDCPVIHNAHHDLSPDCPSSIMGPAPDRTTSTMKLDLTLPSITMQQQIPSPENEETSFTSSNDADVEFAAPEYMLKPQLLNRAPPHALVTGTISLELDRLSCALKEYQPISRPLLLETHIKAIWNFSEDTTSEISIADSDNIIETRPAPEFFLTDTKTKHLQTIFVTSQPRRNNFVNLRRNRRSSLQYYKNAQLLLYGFIPDGSTGTSILQSHQQKTDITNPATSLLSPQLLPENKSTVYNCEQDPVEELTGQATSQDSVLESSPPKDSYHQLSNQLNNSPALCTHPDTTMSPRVQLGLSTSTSESAYASTVTTSPAMRNIFNSAPRPVIVESDEMDISLIETLKPLIEIEPQLTHTSRASKELALQHHIPNNPDTDVLSKGAYTVTTEILIPQAVDQSCCEDLASKFSSGASSAVPAVPLYTTNPLATEATQYLYAHSLWHFPEDSVIFETSEQCATHEFTIKNDHINSEHVAKVGVEAELTLADVQHHLDSICLSVVPTAADPCLLFQPSTNTHNAEKEYTIKAIHRTSTEEVVAAVLVYNVNKTRTHDIRVTSKQRDLILTDNKNIIYLTKALNAEIVQRDYDQQCFEIDLPILQRTPHHAHIALDNLYSDVIAMHDVVVKAQPSKVKFLEANDGNYTMTRALSNIETIPTDFDVHELSRSRSAYAEVSRHYYAENIAKPSIDYLKKTDKLNIRGASLTRNYTHHSDYPNIRMTRLGNGDMLKLSDSIASVTTLHTQRSYMLKAADNLDEPHLEITVPKRAHYMSSTSFAEQYTQIKRTDPLGKPEKHVPNAPSPKEERAVPLYTLELQDASPEEAIAHTYLDGHQQPSKHDHAVPIYEDCISEWSIEKNTIPKLETRLELSFGRQQPSDIPDSGPVDNIQTSLHAAQPATVISYGAVKPHTKKLPQELQELSSDAPTVNLHRWTGSTSNQPVNIHKSITSLTDASANHSYTSFLSIEGPSLPLRFDFSKPDYTISTGALDETLESTQSIKVHTIPKYTNFDTPSIIPSTLITNEMTFQTPETMAEGISTNLLLYPQQTLQLREPPAEPESKHTEESIKNTCISIPTESEIPQLYTQSNFYVKASPKPLDESVLAPECKKTDFVRSYVKVHPTYLDSVEDEDPVPLSIATRHSKQHTEKVPKNIKHTYKPAFSLPFGRLNTNSVPLSTSVSSSVSELLTNIDAAIALSKGNIVREGSSQNKLQDSTTVISDTTAEFSAVPEYGISKPLKQHQQQPIKLLPCATNYDHIVNPVEDVEKEQPVIESRDIKQSISTISSAAQTNITSTAEASTEPVAIEHTTNIALLPPFPHSYKATVINRAVETRGPYLLKKAMSEKATLAVEALYSIRGPPVHCSDESSSTSAHIIQEDPPFDPAPSRGSSSLQSDPEYTNVLLDSAHHSYQYQYAKHPPAKMHSSTTNYPGIVSGSSNSVYPPAHTSTSQKVSDMSSEETSAILQALQSLVDISKSNLLYVQAHNNSHKQAIDPLLWQEYVKQLEFLTTSIRLSSETILDLKVAFQTLNDKLIDNITSTIRSNLLTSDRAASGMTSSEKESTEASRHIISILEEHKPTFTVGTQVRVDPQPASSTTISRLEELQRLYKELSVSKDVIDRYAHIVNSPTNSSSPTNLASAPTSVRDESFHSVNYTSEPGIQSLNSHKPVSVREPENVIDHFVGHKPVSSTGLPAMIMPQSYEAPPRVPLTALNHHPLKPKKEICLPVISTSFIAKIKREAKRRKEVSEDALLRSPTLGPYLRQISYTENSIANHVTFAIFNDIMEAITVECVESIKKLMGL</sequence>
<feature type="region of interest" description="Disordered" evidence="1">
    <location>
        <begin position="464"/>
        <end position="496"/>
    </location>
</feature>
<feature type="region of interest" description="Disordered" evidence="1">
    <location>
        <begin position="1033"/>
        <end position="1059"/>
    </location>
</feature>
<dbReference type="Proteomes" id="UP000070089">
    <property type="component" value="Unassembled WGS sequence"/>
</dbReference>
<dbReference type="EMBL" id="JXTI01000004">
    <property type="protein sequence ID" value="KWX15714.1"/>
    <property type="molecule type" value="Genomic_DNA"/>
</dbReference>
<feature type="compositionally biased region" description="Polar residues" evidence="1">
    <location>
        <begin position="679"/>
        <end position="691"/>
    </location>
</feature>
<feature type="region of interest" description="Disordered" evidence="1">
    <location>
        <begin position="351"/>
        <end position="409"/>
    </location>
</feature>
<accession>A0A132P084</accession>
<feature type="compositionally biased region" description="Polar residues" evidence="1">
    <location>
        <begin position="1132"/>
        <end position="1145"/>
    </location>
</feature>
<gene>
    <name evidence="2" type="ORF">QR46_0296</name>
</gene>
<feature type="region of interest" description="Disordered" evidence="1">
    <location>
        <begin position="180"/>
        <end position="241"/>
    </location>
</feature>
<feature type="region of interest" description="Disordered" evidence="1">
    <location>
        <begin position="907"/>
        <end position="928"/>
    </location>
</feature>
<evidence type="ECO:0000313" key="2">
    <source>
        <dbReference type="EMBL" id="KWX15714.1"/>
    </source>
</evidence>
<feature type="compositionally biased region" description="Low complexity" evidence="1">
    <location>
        <begin position="475"/>
        <end position="486"/>
    </location>
</feature>
<feature type="compositionally biased region" description="Polar residues" evidence="1">
    <location>
        <begin position="199"/>
        <end position="223"/>
    </location>
</feature>